<dbReference type="InterPro" id="IPR013324">
    <property type="entry name" value="RNA_pol_sigma_r3/r4-like"/>
</dbReference>
<dbReference type="EMBL" id="CP012333">
    <property type="protein sequence ID" value="AKU97282.1"/>
    <property type="molecule type" value="Genomic_DNA"/>
</dbReference>
<evidence type="ECO:0000256" key="3">
    <source>
        <dbReference type="ARBA" id="ARBA00023082"/>
    </source>
</evidence>
<keyword evidence="4" id="KW-0804">Transcription</keyword>
<evidence type="ECO:0000313" key="7">
    <source>
        <dbReference type="EMBL" id="AKU97282.1"/>
    </source>
</evidence>
<dbReference type="GO" id="GO:0016987">
    <property type="term" value="F:sigma factor activity"/>
    <property type="evidence" value="ECO:0007669"/>
    <property type="project" value="UniProtKB-KW"/>
</dbReference>
<protein>
    <submittedName>
        <fullName evidence="7">RNA polymerase sigma-70 factor, ECF subfamily</fullName>
    </submittedName>
</protein>
<evidence type="ECO:0000259" key="6">
    <source>
        <dbReference type="Pfam" id="PF08281"/>
    </source>
</evidence>
<dbReference type="CDD" id="cd06171">
    <property type="entry name" value="Sigma70_r4"/>
    <property type="match status" value="1"/>
</dbReference>
<gene>
    <name evidence="7" type="ORF">AKJ09_03946</name>
</gene>
<proteinExistence type="inferred from homology"/>
<dbReference type="NCBIfam" id="TIGR02937">
    <property type="entry name" value="sigma70-ECF"/>
    <property type="match status" value="1"/>
</dbReference>
<evidence type="ECO:0000313" key="8">
    <source>
        <dbReference type="Proteomes" id="UP000064967"/>
    </source>
</evidence>
<reference evidence="7 8" key="1">
    <citation type="submission" date="2015-08" db="EMBL/GenBank/DDBJ databases">
        <authorList>
            <person name="Babu N.S."/>
            <person name="Beckwith C.J."/>
            <person name="Beseler K.G."/>
            <person name="Brison A."/>
            <person name="Carone J.V."/>
            <person name="Caskin T.P."/>
            <person name="Diamond M."/>
            <person name="Durham M.E."/>
            <person name="Foxe J.M."/>
            <person name="Go M."/>
            <person name="Henderson B.A."/>
            <person name="Jones I.B."/>
            <person name="McGettigan J.A."/>
            <person name="Micheletti S.J."/>
            <person name="Nasrallah M.E."/>
            <person name="Ortiz D."/>
            <person name="Piller C.R."/>
            <person name="Privatt S.R."/>
            <person name="Schneider S.L."/>
            <person name="Sharp S."/>
            <person name="Smith T.C."/>
            <person name="Stanton J.D."/>
            <person name="Ullery H.E."/>
            <person name="Wilson R.J."/>
            <person name="Serrano M.G."/>
            <person name="Buck G."/>
            <person name="Lee V."/>
            <person name="Wang Y."/>
            <person name="Carvalho R."/>
            <person name="Voegtly L."/>
            <person name="Shi R."/>
            <person name="Duckworth R."/>
            <person name="Johnson A."/>
            <person name="Loviza R."/>
            <person name="Walstead R."/>
            <person name="Shah Z."/>
            <person name="Kiflezghi M."/>
            <person name="Wade K."/>
            <person name="Ball S.L."/>
            <person name="Bradley K.W."/>
            <person name="Asai D.J."/>
            <person name="Bowman C.A."/>
            <person name="Russell D.A."/>
            <person name="Pope W.H."/>
            <person name="Jacobs-Sera D."/>
            <person name="Hendrix R.W."/>
            <person name="Hatfull G.F."/>
        </authorList>
    </citation>
    <scope>NUCLEOTIDE SEQUENCE [LARGE SCALE GENOMIC DNA]</scope>
    <source>
        <strain evidence="7 8">DSM 27648</strain>
    </source>
</reference>
<dbReference type="KEGG" id="llu:AKJ09_03946"/>
<dbReference type="OrthoDB" id="9803470at2"/>
<dbReference type="PANTHER" id="PTHR43133">
    <property type="entry name" value="RNA POLYMERASE ECF-TYPE SIGMA FACTO"/>
    <property type="match status" value="1"/>
</dbReference>
<accession>A0A0K1PUT8</accession>
<evidence type="ECO:0000256" key="2">
    <source>
        <dbReference type="ARBA" id="ARBA00023015"/>
    </source>
</evidence>
<dbReference type="SUPFAM" id="SSF88946">
    <property type="entry name" value="Sigma2 domain of RNA polymerase sigma factors"/>
    <property type="match status" value="1"/>
</dbReference>
<dbReference type="PANTHER" id="PTHR43133:SF51">
    <property type="entry name" value="RNA POLYMERASE SIGMA FACTOR"/>
    <property type="match status" value="1"/>
</dbReference>
<organism evidence="7 8">
    <name type="scientific">Labilithrix luteola</name>
    <dbReference type="NCBI Taxonomy" id="1391654"/>
    <lineage>
        <taxon>Bacteria</taxon>
        <taxon>Pseudomonadati</taxon>
        <taxon>Myxococcota</taxon>
        <taxon>Polyangia</taxon>
        <taxon>Polyangiales</taxon>
        <taxon>Labilitrichaceae</taxon>
        <taxon>Labilithrix</taxon>
    </lineage>
</organism>
<evidence type="ECO:0000256" key="4">
    <source>
        <dbReference type="ARBA" id="ARBA00023163"/>
    </source>
</evidence>
<feature type="domain" description="RNA polymerase sigma factor 70 region 4 type 2" evidence="6">
    <location>
        <begin position="115"/>
        <end position="164"/>
    </location>
</feature>
<dbReference type="InterPro" id="IPR014284">
    <property type="entry name" value="RNA_pol_sigma-70_dom"/>
</dbReference>
<feature type="domain" description="RNA polymerase sigma-70 region 2" evidence="5">
    <location>
        <begin position="29"/>
        <end position="89"/>
    </location>
</feature>
<dbReference type="Gene3D" id="1.10.1740.10">
    <property type="match status" value="1"/>
</dbReference>
<dbReference type="GO" id="GO:0003677">
    <property type="term" value="F:DNA binding"/>
    <property type="evidence" value="ECO:0007669"/>
    <property type="project" value="InterPro"/>
</dbReference>
<dbReference type="Gene3D" id="1.10.10.10">
    <property type="entry name" value="Winged helix-like DNA-binding domain superfamily/Winged helix DNA-binding domain"/>
    <property type="match status" value="1"/>
</dbReference>
<comment type="similarity">
    <text evidence="1">Belongs to the sigma-70 factor family. ECF subfamily.</text>
</comment>
<keyword evidence="3" id="KW-0731">Sigma factor</keyword>
<dbReference type="STRING" id="1391654.AKJ09_03946"/>
<dbReference type="AlphaFoldDB" id="A0A0K1PUT8"/>
<dbReference type="Pfam" id="PF04542">
    <property type="entry name" value="Sigma70_r2"/>
    <property type="match status" value="1"/>
</dbReference>
<dbReference type="InterPro" id="IPR007627">
    <property type="entry name" value="RNA_pol_sigma70_r2"/>
</dbReference>
<keyword evidence="8" id="KW-1185">Reference proteome</keyword>
<dbReference type="InterPro" id="IPR013249">
    <property type="entry name" value="RNA_pol_sigma70_r4_t2"/>
</dbReference>
<dbReference type="RefSeq" id="WP_146648444.1">
    <property type="nucleotide sequence ID" value="NZ_CP012333.1"/>
</dbReference>
<dbReference type="Proteomes" id="UP000064967">
    <property type="component" value="Chromosome"/>
</dbReference>
<name>A0A0K1PUT8_9BACT</name>
<dbReference type="GO" id="GO:0006352">
    <property type="term" value="P:DNA-templated transcription initiation"/>
    <property type="evidence" value="ECO:0007669"/>
    <property type="project" value="InterPro"/>
</dbReference>
<evidence type="ECO:0000256" key="1">
    <source>
        <dbReference type="ARBA" id="ARBA00010641"/>
    </source>
</evidence>
<dbReference type="SUPFAM" id="SSF88659">
    <property type="entry name" value="Sigma3 and sigma4 domains of RNA polymerase sigma factors"/>
    <property type="match status" value="1"/>
</dbReference>
<dbReference type="InterPro" id="IPR013325">
    <property type="entry name" value="RNA_pol_sigma_r2"/>
</dbReference>
<keyword evidence="2" id="KW-0805">Transcription regulation</keyword>
<dbReference type="InterPro" id="IPR036388">
    <property type="entry name" value="WH-like_DNA-bd_sf"/>
</dbReference>
<dbReference type="InterPro" id="IPR039425">
    <property type="entry name" value="RNA_pol_sigma-70-like"/>
</dbReference>
<sequence>MGVSQLGLPLIDAARSGDPKALERLLVEARPELRRYAQKSCLLSDVDDAVQESLLVLMRYLSQLRHARAWSGWMFQIVRRQCHRLARAALRQDLWEDDRVDAFMARRTEDELRVDIAAALESLPETYREVVVLRDFEGLTIGEMSQRLSLSPLAVKGRLHRARELTREYLMVQGDQA</sequence>
<dbReference type="Pfam" id="PF08281">
    <property type="entry name" value="Sigma70_r4_2"/>
    <property type="match status" value="1"/>
</dbReference>
<evidence type="ECO:0000259" key="5">
    <source>
        <dbReference type="Pfam" id="PF04542"/>
    </source>
</evidence>